<accession>A0A8T0PM70</accession>
<dbReference type="PROSITE" id="PS51471">
    <property type="entry name" value="FE2OG_OXY"/>
    <property type="match status" value="1"/>
</dbReference>
<evidence type="ECO:0000256" key="1">
    <source>
        <dbReference type="ARBA" id="ARBA00001961"/>
    </source>
</evidence>
<comment type="subcellular location">
    <subcellularLocation>
        <location evidence="3">Cytoplasm</location>
    </subcellularLocation>
    <subcellularLocation>
        <location evidence="2">Nucleus</location>
    </subcellularLocation>
</comment>
<evidence type="ECO:0000256" key="11">
    <source>
        <dbReference type="ARBA" id="ARBA00059922"/>
    </source>
</evidence>
<keyword evidence="5" id="KW-0963">Cytoplasm</keyword>
<dbReference type="GO" id="GO:0005634">
    <property type="term" value="C:nucleus"/>
    <property type="evidence" value="ECO:0007669"/>
    <property type="project" value="UniProtKB-SubCell"/>
</dbReference>
<proteinExistence type="inferred from homology"/>
<organism evidence="14 15">
    <name type="scientific">Panicum virgatum</name>
    <name type="common">Blackwell switchgrass</name>
    <dbReference type="NCBI Taxonomy" id="38727"/>
    <lineage>
        <taxon>Eukaryota</taxon>
        <taxon>Viridiplantae</taxon>
        <taxon>Streptophyta</taxon>
        <taxon>Embryophyta</taxon>
        <taxon>Tracheophyta</taxon>
        <taxon>Spermatophyta</taxon>
        <taxon>Magnoliopsida</taxon>
        <taxon>Liliopsida</taxon>
        <taxon>Poales</taxon>
        <taxon>Poaceae</taxon>
        <taxon>PACMAD clade</taxon>
        <taxon>Panicoideae</taxon>
        <taxon>Panicodae</taxon>
        <taxon>Paniceae</taxon>
        <taxon>Panicinae</taxon>
        <taxon>Panicum</taxon>
        <taxon>Panicum sect. Hiantes</taxon>
    </lineage>
</organism>
<keyword evidence="8 12" id="KW-0560">Oxidoreductase</keyword>
<evidence type="ECO:0000256" key="12">
    <source>
        <dbReference type="RuleBase" id="RU003682"/>
    </source>
</evidence>
<dbReference type="Pfam" id="PF14226">
    <property type="entry name" value="DIOX_N"/>
    <property type="match status" value="1"/>
</dbReference>
<keyword evidence="9 12" id="KW-0408">Iron</keyword>
<comment type="cofactor">
    <cofactor evidence="1">
        <name>L-ascorbate</name>
        <dbReference type="ChEBI" id="CHEBI:38290"/>
    </cofactor>
</comment>
<evidence type="ECO:0000256" key="10">
    <source>
        <dbReference type="ARBA" id="ARBA00023242"/>
    </source>
</evidence>
<evidence type="ECO:0000256" key="8">
    <source>
        <dbReference type="ARBA" id="ARBA00023002"/>
    </source>
</evidence>
<dbReference type="EMBL" id="CM029051">
    <property type="protein sequence ID" value="KAG2561332.1"/>
    <property type="molecule type" value="Genomic_DNA"/>
</dbReference>
<keyword evidence="10" id="KW-0539">Nucleus</keyword>
<comment type="similarity">
    <text evidence="4 12">Belongs to the iron/ascorbate-dependent oxidoreductase family.</text>
</comment>
<dbReference type="SUPFAM" id="SSF51197">
    <property type="entry name" value="Clavaminate synthase-like"/>
    <property type="match status" value="1"/>
</dbReference>
<gene>
    <name evidence="14" type="ORF">PVAP13_8KG152100</name>
</gene>
<sequence length="427" mass="47228">MSTRCYQTPIRKSSVASSTLLSPTMASIADDRQLHRAAEREAAKVAPMFDMVSDAGGGGDDGKSEEDGSYCLIKGASHLSDRGFTRLPNRYVLPVSERPGDVSSRLKLPVVDLARLRDPCQRAAAIGTLDAACRDYGFFQASTPHRALLACICVVNHGVEREVIAGLLDVARRFFELPLPRRARYLSADVRAPVRYGTSFNQAKDAVLFWRDFLKLASCQPLHAAVASWPDEPADLREVTARYAMVNHQLFMEIMEAALEALGIACCRSLLRELKAGYSQIMLNCYPACPQPELTLGLPPHSDYCLFTLLLQDHVEGLQVMHQGRWLTVDPVPGSFVVNVGDHLEIYSNGRYKSKLHRVQVNLTRPRISAASFHSVPVERVIGPAAELVDEGNPRRYMDTDYATFLSFLASGEGKNKSFLQSRKIAC</sequence>
<dbReference type="InterPro" id="IPR027443">
    <property type="entry name" value="IPNS-like_sf"/>
</dbReference>
<dbReference type="InterPro" id="IPR050295">
    <property type="entry name" value="Plant_2OG-oxidoreductases"/>
</dbReference>
<protein>
    <recommendedName>
        <fullName evidence="13">Fe2OG dioxygenase domain-containing protein</fullName>
    </recommendedName>
</protein>
<comment type="caution">
    <text evidence="14">The sequence shown here is derived from an EMBL/GenBank/DDBJ whole genome shotgun (WGS) entry which is preliminary data.</text>
</comment>
<evidence type="ECO:0000256" key="5">
    <source>
        <dbReference type="ARBA" id="ARBA00022490"/>
    </source>
</evidence>
<dbReference type="PRINTS" id="PR00682">
    <property type="entry name" value="IPNSYNTHASE"/>
</dbReference>
<dbReference type="GO" id="GO:0046872">
    <property type="term" value="F:metal ion binding"/>
    <property type="evidence" value="ECO:0007669"/>
    <property type="project" value="UniProtKB-KW"/>
</dbReference>
<dbReference type="FunFam" id="2.60.120.330:FF:000015">
    <property type="entry name" value="Protein DMR6-LIKE OXYGENASE 1"/>
    <property type="match status" value="1"/>
</dbReference>
<dbReference type="Pfam" id="PF03171">
    <property type="entry name" value="2OG-FeII_Oxy"/>
    <property type="match status" value="1"/>
</dbReference>
<dbReference type="PANTHER" id="PTHR47991">
    <property type="entry name" value="OXOGLUTARATE/IRON-DEPENDENT DIOXYGENASE"/>
    <property type="match status" value="1"/>
</dbReference>
<dbReference type="InterPro" id="IPR026992">
    <property type="entry name" value="DIOX_N"/>
</dbReference>
<dbReference type="Gene3D" id="2.60.120.330">
    <property type="entry name" value="B-lactam Antibiotic, Isopenicillin N Synthase, Chain"/>
    <property type="match status" value="1"/>
</dbReference>
<evidence type="ECO:0000256" key="2">
    <source>
        <dbReference type="ARBA" id="ARBA00004123"/>
    </source>
</evidence>
<reference evidence="14" key="1">
    <citation type="submission" date="2020-05" db="EMBL/GenBank/DDBJ databases">
        <title>WGS assembly of Panicum virgatum.</title>
        <authorList>
            <person name="Lovell J.T."/>
            <person name="Jenkins J."/>
            <person name="Shu S."/>
            <person name="Juenger T.E."/>
            <person name="Schmutz J."/>
        </authorList>
    </citation>
    <scope>NUCLEOTIDE SEQUENCE</scope>
    <source>
        <strain evidence="14">AP13</strain>
    </source>
</reference>
<dbReference type="AlphaFoldDB" id="A0A8T0PM70"/>
<keyword evidence="15" id="KW-1185">Reference proteome</keyword>
<evidence type="ECO:0000259" key="13">
    <source>
        <dbReference type="PROSITE" id="PS51471"/>
    </source>
</evidence>
<evidence type="ECO:0000256" key="9">
    <source>
        <dbReference type="ARBA" id="ARBA00023004"/>
    </source>
</evidence>
<evidence type="ECO:0000256" key="4">
    <source>
        <dbReference type="ARBA" id="ARBA00008056"/>
    </source>
</evidence>
<keyword evidence="6 12" id="KW-0479">Metal-binding</keyword>
<evidence type="ECO:0000256" key="7">
    <source>
        <dbReference type="ARBA" id="ARBA00022964"/>
    </source>
</evidence>
<evidence type="ECO:0000313" key="14">
    <source>
        <dbReference type="EMBL" id="KAG2561332.1"/>
    </source>
</evidence>
<evidence type="ECO:0000313" key="15">
    <source>
        <dbReference type="Proteomes" id="UP000823388"/>
    </source>
</evidence>
<dbReference type="Proteomes" id="UP000823388">
    <property type="component" value="Chromosome 8K"/>
</dbReference>
<name>A0A8T0PM70_PANVG</name>
<dbReference type="InterPro" id="IPR044861">
    <property type="entry name" value="IPNS-like_FE2OG_OXY"/>
</dbReference>
<evidence type="ECO:0000256" key="6">
    <source>
        <dbReference type="ARBA" id="ARBA00022723"/>
    </source>
</evidence>
<evidence type="ECO:0000256" key="3">
    <source>
        <dbReference type="ARBA" id="ARBA00004496"/>
    </source>
</evidence>
<dbReference type="InterPro" id="IPR005123">
    <property type="entry name" value="Oxoglu/Fe-dep_dioxygenase_dom"/>
</dbReference>
<dbReference type="GO" id="GO:0051213">
    <property type="term" value="F:dioxygenase activity"/>
    <property type="evidence" value="ECO:0007669"/>
    <property type="project" value="UniProtKB-KW"/>
</dbReference>
<dbReference type="GO" id="GO:0005737">
    <property type="term" value="C:cytoplasm"/>
    <property type="evidence" value="ECO:0007669"/>
    <property type="project" value="UniProtKB-SubCell"/>
</dbReference>
<feature type="domain" description="Fe2OG dioxygenase" evidence="13">
    <location>
        <begin position="277"/>
        <end position="376"/>
    </location>
</feature>
<comment type="function">
    <text evidence="11">Involved in the regulation of shoot development and salicylic acid (SA) homeostasis.</text>
</comment>
<keyword evidence="7" id="KW-0223">Dioxygenase</keyword>